<dbReference type="Gene3D" id="1.25.40.20">
    <property type="entry name" value="Ankyrin repeat-containing domain"/>
    <property type="match status" value="1"/>
</dbReference>
<dbReference type="OrthoDB" id="426293at2759"/>
<dbReference type="EMBL" id="KB707516">
    <property type="protein sequence ID" value="EMR61983.1"/>
    <property type="molecule type" value="Genomic_DNA"/>
</dbReference>
<dbReference type="InterPro" id="IPR036770">
    <property type="entry name" value="Ankyrin_rpt-contain_sf"/>
</dbReference>
<dbReference type="Proteomes" id="UP000012174">
    <property type="component" value="Unassembled WGS sequence"/>
</dbReference>
<reference evidence="3" key="1">
    <citation type="journal article" date="2013" name="Genome Announc.">
        <title>Draft genome sequence of the grapevine dieback fungus Eutypa lata UCR-EL1.</title>
        <authorList>
            <person name="Blanco-Ulate B."/>
            <person name="Rolshausen P.E."/>
            <person name="Cantu D."/>
        </authorList>
    </citation>
    <scope>NUCLEOTIDE SEQUENCE [LARGE SCALE GENOMIC DNA]</scope>
    <source>
        <strain evidence="3">UCR-EL1</strain>
    </source>
</reference>
<feature type="compositionally biased region" description="Basic and acidic residues" evidence="1">
    <location>
        <begin position="1"/>
        <end position="16"/>
    </location>
</feature>
<accession>M7SCS4</accession>
<sequence length="153" mass="17302">MTDKKQTTTPKRDPNPNKHAKPLHEIGYMLDPIEQRLAWAREAVEAGRDVNQLDDAADWRRNLGRPLHAALEHPGCFDDATGKTKDRYESLDLVRFLLDHGADPRLRCCRGQDSPIDVARAQAASNANNARVREFNEKALEMMEESAKIKDGE</sequence>
<dbReference type="HOGENOM" id="CLU_1713244_0_0_1"/>
<organism evidence="2 3">
    <name type="scientific">Eutypa lata (strain UCR-EL1)</name>
    <name type="common">Grapevine dieback disease fungus</name>
    <name type="synonym">Eutypa armeniacae</name>
    <dbReference type="NCBI Taxonomy" id="1287681"/>
    <lineage>
        <taxon>Eukaryota</taxon>
        <taxon>Fungi</taxon>
        <taxon>Dikarya</taxon>
        <taxon>Ascomycota</taxon>
        <taxon>Pezizomycotina</taxon>
        <taxon>Sordariomycetes</taxon>
        <taxon>Xylariomycetidae</taxon>
        <taxon>Xylariales</taxon>
        <taxon>Diatrypaceae</taxon>
        <taxon>Eutypa</taxon>
    </lineage>
</organism>
<evidence type="ECO:0000256" key="1">
    <source>
        <dbReference type="SAM" id="MobiDB-lite"/>
    </source>
</evidence>
<proteinExistence type="predicted"/>
<protein>
    <recommendedName>
        <fullName evidence="4">Ankyrin repeat protein</fullName>
    </recommendedName>
</protein>
<dbReference type="AlphaFoldDB" id="M7SCS4"/>
<name>M7SCS4_EUTLA</name>
<evidence type="ECO:0000313" key="2">
    <source>
        <dbReference type="EMBL" id="EMR61983.1"/>
    </source>
</evidence>
<gene>
    <name evidence="2" type="ORF">UCREL1_11074</name>
</gene>
<evidence type="ECO:0008006" key="4">
    <source>
        <dbReference type="Google" id="ProtNLM"/>
    </source>
</evidence>
<evidence type="ECO:0000313" key="3">
    <source>
        <dbReference type="Proteomes" id="UP000012174"/>
    </source>
</evidence>
<feature type="region of interest" description="Disordered" evidence="1">
    <location>
        <begin position="1"/>
        <end position="23"/>
    </location>
</feature>
<dbReference type="KEGG" id="ela:UCREL1_11074"/>
<dbReference type="eggNOG" id="ENOG502T6CZ">
    <property type="taxonomic scope" value="Eukaryota"/>
</dbReference>
<keyword evidence="3" id="KW-1185">Reference proteome</keyword>